<keyword evidence="5 8" id="KW-0812">Transmembrane</keyword>
<keyword evidence="3" id="KW-0813">Transport</keyword>
<name>A0ABU8S5T0_9SPHN</name>
<keyword evidence="6 8" id="KW-1133">Transmembrane helix</keyword>
<feature type="transmembrane region" description="Helical" evidence="8">
    <location>
        <begin position="30"/>
        <end position="48"/>
    </location>
</feature>
<evidence type="ECO:0000256" key="7">
    <source>
        <dbReference type="ARBA" id="ARBA00023136"/>
    </source>
</evidence>
<feature type="domain" description="ABC transmembrane type-2" evidence="9">
    <location>
        <begin position="137"/>
        <end position="374"/>
    </location>
</feature>
<evidence type="ECO:0000256" key="6">
    <source>
        <dbReference type="ARBA" id="ARBA00022989"/>
    </source>
</evidence>
<dbReference type="Gene3D" id="3.40.1710.10">
    <property type="entry name" value="abc type-2 transporter like domain"/>
    <property type="match status" value="1"/>
</dbReference>
<dbReference type="EMBL" id="JBBHJY010000001">
    <property type="protein sequence ID" value="MEJ6009251.1"/>
    <property type="molecule type" value="Genomic_DNA"/>
</dbReference>
<dbReference type="InterPro" id="IPR047817">
    <property type="entry name" value="ABC2_TM_bact-type"/>
</dbReference>
<protein>
    <submittedName>
        <fullName evidence="10">ABC transporter permease</fullName>
    </submittedName>
</protein>
<dbReference type="Proteomes" id="UP001379235">
    <property type="component" value="Unassembled WGS sequence"/>
</dbReference>
<dbReference type="Pfam" id="PF12698">
    <property type="entry name" value="ABC2_membrane_3"/>
    <property type="match status" value="1"/>
</dbReference>
<gene>
    <name evidence="10" type="ORF">WG900_04895</name>
</gene>
<evidence type="ECO:0000256" key="8">
    <source>
        <dbReference type="SAM" id="Phobius"/>
    </source>
</evidence>
<comment type="caution">
    <text evidence="10">The sequence shown here is derived from an EMBL/GenBank/DDBJ whole genome shotgun (WGS) entry which is preliminary data.</text>
</comment>
<feature type="transmembrane region" description="Helical" evidence="8">
    <location>
        <begin position="351"/>
        <end position="371"/>
    </location>
</feature>
<accession>A0ABU8S5T0</accession>
<keyword evidence="7 8" id="KW-0472">Membrane</keyword>
<comment type="similarity">
    <text evidence="2">Belongs to the ABC-2 integral membrane protein family.</text>
</comment>
<keyword evidence="11" id="KW-1185">Reference proteome</keyword>
<dbReference type="PANTHER" id="PTHR30294">
    <property type="entry name" value="MEMBRANE COMPONENT OF ABC TRANSPORTER YHHJ-RELATED"/>
    <property type="match status" value="1"/>
</dbReference>
<reference evidence="10 11" key="1">
    <citation type="submission" date="2024-03" db="EMBL/GenBank/DDBJ databases">
        <authorList>
            <person name="Jo J.-H."/>
        </authorList>
    </citation>
    <scope>NUCLEOTIDE SEQUENCE [LARGE SCALE GENOMIC DNA]</scope>
    <source>
        <strain evidence="10 11">AS3R-12</strain>
    </source>
</reference>
<comment type="subcellular location">
    <subcellularLocation>
        <location evidence="1">Cell membrane</location>
        <topology evidence="1">Multi-pass membrane protein</topology>
    </subcellularLocation>
</comment>
<dbReference type="InterPro" id="IPR051449">
    <property type="entry name" value="ABC-2_transporter_component"/>
</dbReference>
<evidence type="ECO:0000259" key="9">
    <source>
        <dbReference type="PROSITE" id="PS51012"/>
    </source>
</evidence>
<feature type="transmembrane region" description="Helical" evidence="8">
    <location>
        <begin position="264"/>
        <end position="286"/>
    </location>
</feature>
<evidence type="ECO:0000256" key="3">
    <source>
        <dbReference type="ARBA" id="ARBA00022448"/>
    </source>
</evidence>
<organism evidence="10 11">
    <name type="scientific">Novosphingobium aquae</name>
    <dbReference type="NCBI Taxonomy" id="3133435"/>
    <lineage>
        <taxon>Bacteria</taxon>
        <taxon>Pseudomonadati</taxon>
        <taxon>Pseudomonadota</taxon>
        <taxon>Alphaproteobacteria</taxon>
        <taxon>Sphingomonadales</taxon>
        <taxon>Sphingomonadaceae</taxon>
        <taxon>Novosphingobium</taxon>
    </lineage>
</organism>
<dbReference type="PROSITE" id="PS51012">
    <property type="entry name" value="ABC_TM2"/>
    <property type="match status" value="1"/>
</dbReference>
<evidence type="ECO:0000256" key="4">
    <source>
        <dbReference type="ARBA" id="ARBA00022475"/>
    </source>
</evidence>
<evidence type="ECO:0000256" key="2">
    <source>
        <dbReference type="ARBA" id="ARBA00007783"/>
    </source>
</evidence>
<dbReference type="PANTHER" id="PTHR30294:SF29">
    <property type="entry name" value="MULTIDRUG ABC TRANSPORTER PERMEASE YBHS-RELATED"/>
    <property type="match status" value="1"/>
</dbReference>
<evidence type="ECO:0000313" key="10">
    <source>
        <dbReference type="EMBL" id="MEJ6009251.1"/>
    </source>
</evidence>
<evidence type="ECO:0000256" key="1">
    <source>
        <dbReference type="ARBA" id="ARBA00004651"/>
    </source>
</evidence>
<feature type="transmembrane region" description="Helical" evidence="8">
    <location>
        <begin position="234"/>
        <end position="258"/>
    </location>
</feature>
<feature type="transmembrane region" description="Helical" evidence="8">
    <location>
        <begin position="298"/>
        <end position="316"/>
    </location>
</feature>
<proteinExistence type="inferred from homology"/>
<keyword evidence="4" id="KW-1003">Cell membrane</keyword>
<sequence>MMQGYVRHWQRILAMIFKEMRQAARDPGTVAMMFAMPLMQLLIFGYAINTDPRHLPLAIESNDNSVYSRSITAALSNTTYFQIRHVVAGKGEGERLIANGDVQFLVTIPTDFSRDLARGHRPQLLVNADATDSSATGPAIAAINEAVQTALAHDLIGARAVPSSKPPVEVIVHRSYNPEGITSHNTVPGLLAVILTMTMVMQTAMTVTREVEQGTMENLLATPLRPFEVMIGKIVPNLIIGTVQMIIVLIFAALIFHVPFAGSVGLLLVVTVLFMTVNLAVGFTFSTVSGSQVQAMQLSFFFMLPSILLSGFAFPYRGMPMPVQIAAEILPTTHYLRLVRGIMLKGWDWTLALQPSAVLLGMLFVLGFIAVRRYQDTIA</sequence>
<evidence type="ECO:0000313" key="11">
    <source>
        <dbReference type="Proteomes" id="UP001379235"/>
    </source>
</evidence>
<dbReference type="RefSeq" id="WP_339965151.1">
    <property type="nucleotide sequence ID" value="NZ_JBBHJY010000001.1"/>
</dbReference>
<evidence type="ECO:0000256" key="5">
    <source>
        <dbReference type="ARBA" id="ARBA00022692"/>
    </source>
</evidence>
<dbReference type="InterPro" id="IPR013525">
    <property type="entry name" value="ABC2_TM"/>
</dbReference>